<dbReference type="Proteomes" id="UP000007174">
    <property type="component" value="Unassembled WGS sequence"/>
</dbReference>
<evidence type="ECO:0000313" key="1">
    <source>
        <dbReference type="EMBL" id="CCF32731.1"/>
    </source>
</evidence>
<dbReference type="HOGENOM" id="CLU_1329102_0_0_1"/>
<name>H1UXN0_COLHI</name>
<sequence>MQCHSHTVQTSLLLPGNKQPACLTHAPCLNRPVWGQLAYVMSRGRHQPPTSLFPASSITRKQTTSWMGGGSRKEGPRLFFSHLPCALYQWRFPHVSGHPSINQSHQQRYVSCDPNRSSRLLSSIITGFPMHSSRRGTQRGLKVRRHLGCTTSQCRQSPSPICIDILPSPDQIFGLRTATSHPWFMVHLRFGWNFLRPRVSALPNRPP</sequence>
<proteinExistence type="predicted"/>
<organism evidence="1 2">
    <name type="scientific">Colletotrichum higginsianum (strain IMI 349063)</name>
    <name type="common">Crucifer anthracnose fungus</name>
    <dbReference type="NCBI Taxonomy" id="759273"/>
    <lineage>
        <taxon>Eukaryota</taxon>
        <taxon>Fungi</taxon>
        <taxon>Dikarya</taxon>
        <taxon>Ascomycota</taxon>
        <taxon>Pezizomycotina</taxon>
        <taxon>Sordariomycetes</taxon>
        <taxon>Hypocreomycetidae</taxon>
        <taxon>Glomerellales</taxon>
        <taxon>Glomerellaceae</taxon>
        <taxon>Colletotrichum</taxon>
        <taxon>Colletotrichum destructivum species complex</taxon>
    </lineage>
</organism>
<feature type="non-terminal residue" evidence="1">
    <location>
        <position position="207"/>
    </location>
</feature>
<dbReference type="EMBL" id="CACQ02000518">
    <property type="protein sequence ID" value="CCF32731.1"/>
    <property type="molecule type" value="Genomic_DNA"/>
</dbReference>
<evidence type="ECO:0000313" key="2">
    <source>
        <dbReference type="Proteomes" id="UP000007174"/>
    </source>
</evidence>
<protein>
    <submittedName>
        <fullName evidence="1">Uncharacterized protein</fullName>
    </submittedName>
</protein>
<reference evidence="2" key="1">
    <citation type="journal article" date="2012" name="Nat. Genet.">
        <title>Lifestyle transitions in plant pathogenic Colletotrichum fungi deciphered by genome and transcriptome analyses.</title>
        <authorList>
            <person name="O'Connell R.J."/>
            <person name="Thon M.R."/>
            <person name="Hacquard S."/>
            <person name="Amyotte S.G."/>
            <person name="Kleemann J."/>
            <person name="Torres M.F."/>
            <person name="Damm U."/>
            <person name="Buiate E.A."/>
            <person name="Epstein L."/>
            <person name="Alkan N."/>
            <person name="Altmueller J."/>
            <person name="Alvarado-Balderrama L."/>
            <person name="Bauser C.A."/>
            <person name="Becker C."/>
            <person name="Birren B.W."/>
            <person name="Chen Z."/>
            <person name="Choi J."/>
            <person name="Crouch J.A."/>
            <person name="Duvick J.P."/>
            <person name="Farman M.A."/>
            <person name="Gan P."/>
            <person name="Heiman D."/>
            <person name="Henrissat B."/>
            <person name="Howard R.J."/>
            <person name="Kabbage M."/>
            <person name="Koch C."/>
            <person name="Kracher B."/>
            <person name="Kubo Y."/>
            <person name="Law A.D."/>
            <person name="Lebrun M.-H."/>
            <person name="Lee Y.-H."/>
            <person name="Miyara I."/>
            <person name="Moore N."/>
            <person name="Neumann U."/>
            <person name="Nordstroem K."/>
            <person name="Panaccione D.G."/>
            <person name="Panstruga R."/>
            <person name="Place M."/>
            <person name="Proctor R.H."/>
            <person name="Prusky D."/>
            <person name="Rech G."/>
            <person name="Reinhardt R."/>
            <person name="Rollins J.A."/>
            <person name="Rounsley S."/>
            <person name="Schardl C.L."/>
            <person name="Schwartz D.C."/>
            <person name="Shenoy N."/>
            <person name="Shirasu K."/>
            <person name="Sikhakolli U.R."/>
            <person name="Stueber K."/>
            <person name="Sukno S.A."/>
            <person name="Sweigard J.A."/>
            <person name="Takano Y."/>
            <person name="Takahara H."/>
            <person name="Trail F."/>
            <person name="van der Does H.C."/>
            <person name="Voll L.M."/>
            <person name="Will I."/>
            <person name="Young S."/>
            <person name="Zeng Q."/>
            <person name="Zhang J."/>
            <person name="Zhou S."/>
            <person name="Dickman M.B."/>
            <person name="Schulze-Lefert P."/>
            <person name="Ver Loren van Themaat E."/>
            <person name="Ma L.-J."/>
            <person name="Vaillancourt L.J."/>
        </authorList>
    </citation>
    <scope>NUCLEOTIDE SEQUENCE [LARGE SCALE GENOMIC DNA]</scope>
    <source>
        <strain evidence="2">IMI 349063</strain>
    </source>
</reference>
<accession>H1UXN0</accession>
<gene>
    <name evidence="1" type="ORF">CH063_05054</name>
</gene>
<dbReference type="AlphaFoldDB" id="H1UXN0"/>